<proteinExistence type="predicted"/>
<feature type="non-terminal residue" evidence="1">
    <location>
        <position position="838"/>
    </location>
</feature>
<sequence>MPLFSVVTKEINHDDFNAMDDSSDGDDDQYGPTTVNPKAKDTKKAKSRRTKKSKKPERNLISRLVDAMDDVGAPVHAESGDEEIFSAENLPMPEGGFTLLSGSDEEGNNRTSATDIAAEPVFDVGSEGVVERRDSMSLGLAQAASTAKDSGSEAEYVEQTKSKKKSKKAKSKTKTTKAGRRTKKSTESSTTPGGWRGRAPQPKFGSMYDDDDDDGEPAIYEVNATVIRGRNRNAPARRPSTAISEEDDEIINITDVTSDASGGFPSETEFDRPDTTGEMFAQRHEWSDSNMLGDDSNLEQEEERYLAQISDSDFSSSSLSDLDDARLAALDSEMFSGDEGDTESDYSESDEELNFRQPQNDRERALQAQTGSDDEREEAMLEMHLDQLHAVRSVIGGYSSPVLEHAGESDTSEGEVDREITFTYDPSRAADSDSDARLSDDLMEGWGPDARMRWELDSDGSSDSSSLSESKIDKLRLKDEDEESDVFSSDSYDAYDDYYARDSYMDDTPLYPGELDIDSASLALGVAMSMEQQGYSKEDAEAAAAVAAVTAAAYPDASANGDSADDILDKRTTTTIIASMNANGEADPIDGIVSIKSRSAGGGGSGTAARSGFMSPAGMRTGAHTPFGNPGWRAAASAFLDGQKPQPTVSYVLPKDLNEARDPNVVASVMASTVNTGEARNTPEPVEIPASFANPSGQNDDSAIEAEDALTTPVLADESKKPKPASSASPGHFNNHLPNSSFYKPLSSICTPLSRTTASSNAGQSMNERSKSDGASPASTVMTEKSEVSVAAPVPAPATSSAAVAAAASVAVADFCSGTPLVSLAEVNAALTALAEQV</sequence>
<evidence type="ECO:0000313" key="2">
    <source>
        <dbReference type="Proteomes" id="UP001150603"/>
    </source>
</evidence>
<protein>
    <submittedName>
        <fullName evidence="1">Uncharacterized protein</fullName>
    </submittedName>
</protein>
<keyword evidence="2" id="KW-1185">Reference proteome</keyword>
<dbReference type="Proteomes" id="UP001150603">
    <property type="component" value="Unassembled WGS sequence"/>
</dbReference>
<accession>A0ACC1J9J7</accession>
<name>A0ACC1J9J7_9FUNG</name>
<evidence type="ECO:0000313" key="1">
    <source>
        <dbReference type="EMBL" id="KAJ1942996.1"/>
    </source>
</evidence>
<dbReference type="EMBL" id="JANBPW010001819">
    <property type="protein sequence ID" value="KAJ1942996.1"/>
    <property type="molecule type" value="Genomic_DNA"/>
</dbReference>
<comment type="caution">
    <text evidence="1">The sequence shown here is derived from an EMBL/GenBank/DDBJ whole genome shotgun (WGS) entry which is preliminary data.</text>
</comment>
<organism evidence="1 2">
    <name type="scientific">Linderina macrospora</name>
    <dbReference type="NCBI Taxonomy" id="4868"/>
    <lineage>
        <taxon>Eukaryota</taxon>
        <taxon>Fungi</taxon>
        <taxon>Fungi incertae sedis</taxon>
        <taxon>Zoopagomycota</taxon>
        <taxon>Kickxellomycotina</taxon>
        <taxon>Kickxellomycetes</taxon>
        <taxon>Kickxellales</taxon>
        <taxon>Kickxellaceae</taxon>
        <taxon>Linderina</taxon>
    </lineage>
</organism>
<gene>
    <name evidence="1" type="ORF">FBU59_003037</name>
</gene>
<reference evidence="1" key="1">
    <citation type="submission" date="2022-07" db="EMBL/GenBank/DDBJ databases">
        <title>Phylogenomic reconstructions and comparative analyses of Kickxellomycotina fungi.</title>
        <authorList>
            <person name="Reynolds N.K."/>
            <person name="Stajich J.E."/>
            <person name="Barry K."/>
            <person name="Grigoriev I.V."/>
            <person name="Crous P."/>
            <person name="Smith M.E."/>
        </authorList>
    </citation>
    <scope>NUCLEOTIDE SEQUENCE</scope>
    <source>
        <strain evidence="1">NRRL 5244</strain>
    </source>
</reference>